<proteinExistence type="predicted"/>
<keyword evidence="2" id="KW-0804">Transcription</keyword>
<comment type="caution">
    <text evidence="4">The sequence shown here is derived from an EMBL/GenBank/DDBJ whole genome shotgun (WGS) entry which is preliminary data.</text>
</comment>
<protein>
    <submittedName>
        <fullName evidence="4">Transcriptional regulator</fullName>
    </submittedName>
</protein>
<reference evidence="5" key="1">
    <citation type="journal article" date="2019" name="Int. J. Syst. Evol. Microbiol.">
        <title>The Global Catalogue of Microorganisms (GCM) 10K type strain sequencing project: providing services to taxonomists for standard genome sequencing and annotation.</title>
        <authorList>
            <consortium name="The Broad Institute Genomics Platform"/>
            <consortium name="The Broad Institute Genome Sequencing Center for Infectious Disease"/>
            <person name="Wu L."/>
            <person name="Ma J."/>
        </authorList>
    </citation>
    <scope>NUCLEOTIDE SEQUENCE [LARGE SCALE GENOMIC DNA]</scope>
    <source>
        <strain evidence="5">CCM 7132</strain>
    </source>
</reference>
<dbReference type="Proteomes" id="UP000637769">
    <property type="component" value="Unassembled WGS sequence"/>
</dbReference>
<keyword evidence="1" id="KW-0805">Transcription regulation</keyword>
<evidence type="ECO:0000313" key="4">
    <source>
        <dbReference type="EMBL" id="GGC40715.1"/>
    </source>
</evidence>
<dbReference type="PANTHER" id="PTHR43436:SF1">
    <property type="entry name" value="TRANSCRIPTIONAL REGULATORY PROTEIN"/>
    <property type="match status" value="1"/>
</dbReference>
<evidence type="ECO:0000259" key="3">
    <source>
        <dbReference type="PROSITE" id="PS01124"/>
    </source>
</evidence>
<sequence>MINQDTTAQLREVQALVRLHCPRKSTKTAIDYLTLYHSDTTTDPLLVVYQPRIYLIIQGAKTIRIHKRSFDYDQNHYLVATVDLPLSGRITRASPDEPYLAACIAFDPAEIAEIITQTHADPGLKTPLRASLGLSPVTPDLLDVLRRLLHALDNEQDREFLAPMLKREMIYRALQGDQRHVLHEIADQKSDASRINRALAFLRAYFMEETDMAHLLRLAGMSQSTFYRKFQEVTGISPVQYRKRLRLQEARRLMLSEDRLAADAGFAVGYESPSQFTREYKTIFGLPPHQDVKRIRTIGVERYRELNEDVWI</sequence>
<dbReference type="Pfam" id="PF12833">
    <property type="entry name" value="HTH_18"/>
    <property type="match status" value="1"/>
</dbReference>
<dbReference type="InterPro" id="IPR009594">
    <property type="entry name" value="Tscrpt_reg_HTH_AraC_N"/>
</dbReference>
<dbReference type="Gene3D" id="1.10.10.60">
    <property type="entry name" value="Homeodomain-like"/>
    <property type="match status" value="2"/>
</dbReference>
<dbReference type="SUPFAM" id="SSF46689">
    <property type="entry name" value="Homeodomain-like"/>
    <property type="match status" value="2"/>
</dbReference>
<dbReference type="SMART" id="SM00342">
    <property type="entry name" value="HTH_ARAC"/>
    <property type="match status" value="1"/>
</dbReference>
<dbReference type="InterPro" id="IPR018060">
    <property type="entry name" value="HTH_AraC"/>
</dbReference>
<name>A0ABQ1MHP9_9PROT</name>
<dbReference type="PANTHER" id="PTHR43436">
    <property type="entry name" value="ARAC-FAMILY TRANSCRIPTIONAL REGULATOR"/>
    <property type="match status" value="1"/>
</dbReference>
<gene>
    <name evidence="4" type="ORF">GCM10007207_27620</name>
</gene>
<dbReference type="EMBL" id="BMCH01000009">
    <property type="protein sequence ID" value="GGC40715.1"/>
    <property type="molecule type" value="Genomic_DNA"/>
</dbReference>
<feature type="domain" description="HTH araC/xylS-type" evidence="3">
    <location>
        <begin position="196"/>
        <end position="294"/>
    </location>
</feature>
<evidence type="ECO:0000256" key="1">
    <source>
        <dbReference type="ARBA" id="ARBA00023015"/>
    </source>
</evidence>
<dbReference type="RefSeq" id="WP_188427420.1">
    <property type="nucleotide sequence ID" value="NZ_BMCH01000009.1"/>
</dbReference>
<dbReference type="InterPro" id="IPR009057">
    <property type="entry name" value="Homeodomain-like_sf"/>
</dbReference>
<dbReference type="Pfam" id="PF06719">
    <property type="entry name" value="AraC_N"/>
    <property type="match status" value="1"/>
</dbReference>
<keyword evidence="5" id="KW-1185">Reference proteome</keyword>
<organism evidence="4 5">
    <name type="scientific">Asaia siamensis</name>
    <dbReference type="NCBI Taxonomy" id="110479"/>
    <lineage>
        <taxon>Bacteria</taxon>
        <taxon>Pseudomonadati</taxon>
        <taxon>Pseudomonadota</taxon>
        <taxon>Alphaproteobacteria</taxon>
        <taxon>Acetobacterales</taxon>
        <taxon>Acetobacteraceae</taxon>
        <taxon>Asaia</taxon>
    </lineage>
</organism>
<dbReference type="PROSITE" id="PS01124">
    <property type="entry name" value="HTH_ARAC_FAMILY_2"/>
    <property type="match status" value="1"/>
</dbReference>
<evidence type="ECO:0000256" key="2">
    <source>
        <dbReference type="ARBA" id="ARBA00023163"/>
    </source>
</evidence>
<evidence type="ECO:0000313" key="5">
    <source>
        <dbReference type="Proteomes" id="UP000637769"/>
    </source>
</evidence>
<accession>A0ABQ1MHP9</accession>